<keyword evidence="1" id="KW-0560">Oxidoreductase</keyword>
<dbReference type="Pfam" id="PF01408">
    <property type="entry name" value="GFO_IDH_MocA"/>
    <property type="match status" value="1"/>
</dbReference>
<dbReference type="SUPFAM" id="SSF51735">
    <property type="entry name" value="NAD(P)-binding Rossmann-fold domains"/>
    <property type="match status" value="1"/>
</dbReference>
<dbReference type="Pfam" id="PF22725">
    <property type="entry name" value="GFO_IDH_MocA_C3"/>
    <property type="match status" value="1"/>
</dbReference>
<dbReference type="GO" id="GO:0000166">
    <property type="term" value="F:nucleotide binding"/>
    <property type="evidence" value="ECO:0007669"/>
    <property type="project" value="InterPro"/>
</dbReference>
<comment type="caution">
    <text evidence="4">The sequence shown here is derived from an EMBL/GenBank/DDBJ whole genome shotgun (WGS) entry which is preliminary data.</text>
</comment>
<evidence type="ECO:0000259" key="2">
    <source>
        <dbReference type="Pfam" id="PF01408"/>
    </source>
</evidence>
<accession>A0A916ZHM2</accession>
<dbReference type="AlphaFoldDB" id="A0A916ZHM2"/>
<proteinExistence type="predicted"/>
<dbReference type="InterPro" id="IPR050463">
    <property type="entry name" value="Gfo/Idh/MocA_oxidrdct_glycsds"/>
</dbReference>
<protein>
    <submittedName>
        <fullName evidence="4">Oxidoreductase</fullName>
    </submittedName>
</protein>
<dbReference type="InterPro" id="IPR055170">
    <property type="entry name" value="GFO_IDH_MocA-like_dom"/>
</dbReference>
<feature type="domain" description="Gfo/Idh/MocA-like oxidoreductase N-terminal" evidence="2">
    <location>
        <begin position="5"/>
        <end position="125"/>
    </location>
</feature>
<evidence type="ECO:0000259" key="3">
    <source>
        <dbReference type="Pfam" id="PF22725"/>
    </source>
</evidence>
<organism evidence="4 5">
    <name type="scientific">Paenibacillus nasutitermitis</name>
    <dbReference type="NCBI Taxonomy" id="1652958"/>
    <lineage>
        <taxon>Bacteria</taxon>
        <taxon>Bacillati</taxon>
        <taxon>Bacillota</taxon>
        <taxon>Bacilli</taxon>
        <taxon>Bacillales</taxon>
        <taxon>Paenibacillaceae</taxon>
        <taxon>Paenibacillus</taxon>
    </lineage>
</organism>
<dbReference type="RefSeq" id="WP_188999623.1">
    <property type="nucleotide sequence ID" value="NZ_BMHP01000010.1"/>
</dbReference>
<feature type="domain" description="GFO/IDH/MocA-like oxidoreductase" evidence="3">
    <location>
        <begin position="134"/>
        <end position="257"/>
    </location>
</feature>
<dbReference type="Gene3D" id="3.30.360.10">
    <property type="entry name" value="Dihydrodipicolinate Reductase, domain 2"/>
    <property type="match status" value="1"/>
</dbReference>
<evidence type="ECO:0000313" key="4">
    <source>
        <dbReference type="EMBL" id="GGD98413.1"/>
    </source>
</evidence>
<dbReference type="EMBL" id="BMHP01000010">
    <property type="protein sequence ID" value="GGD98413.1"/>
    <property type="molecule type" value="Genomic_DNA"/>
</dbReference>
<reference evidence="4" key="2">
    <citation type="submission" date="2020-09" db="EMBL/GenBank/DDBJ databases">
        <authorList>
            <person name="Sun Q."/>
            <person name="Zhou Y."/>
        </authorList>
    </citation>
    <scope>NUCLEOTIDE SEQUENCE</scope>
    <source>
        <strain evidence="4">CGMCC 1.15178</strain>
    </source>
</reference>
<gene>
    <name evidence="4" type="ORF">GCM10010911_66510</name>
</gene>
<dbReference type="PANTHER" id="PTHR43818:SF11">
    <property type="entry name" value="BCDNA.GH03377"/>
    <property type="match status" value="1"/>
</dbReference>
<dbReference type="Gene3D" id="3.40.50.720">
    <property type="entry name" value="NAD(P)-binding Rossmann-like Domain"/>
    <property type="match status" value="1"/>
</dbReference>
<dbReference type="GO" id="GO:0016491">
    <property type="term" value="F:oxidoreductase activity"/>
    <property type="evidence" value="ECO:0007669"/>
    <property type="project" value="UniProtKB-KW"/>
</dbReference>
<dbReference type="PANTHER" id="PTHR43818">
    <property type="entry name" value="BCDNA.GH03377"/>
    <property type="match status" value="1"/>
</dbReference>
<dbReference type="Proteomes" id="UP000612456">
    <property type="component" value="Unassembled WGS sequence"/>
</dbReference>
<name>A0A916ZHM2_9BACL</name>
<evidence type="ECO:0000256" key="1">
    <source>
        <dbReference type="ARBA" id="ARBA00023002"/>
    </source>
</evidence>
<dbReference type="InterPro" id="IPR036291">
    <property type="entry name" value="NAD(P)-bd_dom_sf"/>
</dbReference>
<sequence>MSEALRIGVIGCGDIAASRHIPAIMACPDVQLAALCDADLMRAQQLAGQYQVPLVTEDYRELLQSESLDAVIICTPPWVTPHLTMESLQAGKHVLCEKPMAVDLVTAKKVQATELATGCKVQVGFTYRHGPLLETLRQWIREGRLGSPLVYRLGIFDEVWDPEGNKEHYDRIYRTMQHGSPSIHDGAHVADFLHFLTDSAVASVDAYGIRTRPEFPATNYDLSMIHYENGDIARVEIGWFLPHFPNGEFEVVGPKGIAIFDRFAQYVQLKTDKLTETVKLEEDWAASCFRIQLDKFIASIRMDTPCVPGTAEGIASLALTKQIEQGIRNNHN</sequence>
<dbReference type="SUPFAM" id="SSF55347">
    <property type="entry name" value="Glyceraldehyde-3-phosphate dehydrogenase-like, C-terminal domain"/>
    <property type="match status" value="1"/>
</dbReference>
<reference evidence="4" key="1">
    <citation type="journal article" date="2014" name="Int. J. Syst. Evol. Microbiol.">
        <title>Complete genome sequence of Corynebacterium casei LMG S-19264T (=DSM 44701T), isolated from a smear-ripened cheese.</title>
        <authorList>
            <consortium name="US DOE Joint Genome Institute (JGI-PGF)"/>
            <person name="Walter F."/>
            <person name="Albersmeier A."/>
            <person name="Kalinowski J."/>
            <person name="Ruckert C."/>
        </authorList>
    </citation>
    <scope>NUCLEOTIDE SEQUENCE</scope>
    <source>
        <strain evidence="4">CGMCC 1.15178</strain>
    </source>
</reference>
<dbReference type="InterPro" id="IPR000683">
    <property type="entry name" value="Gfo/Idh/MocA-like_OxRdtase_N"/>
</dbReference>
<evidence type="ECO:0000313" key="5">
    <source>
        <dbReference type="Proteomes" id="UP000612456"/>
    </source>
</evidence>
<keyword evidence="5" id="KW-1185">Reference proteome</keyword>